<organism evidence="2 3">
    <name type="scientific">Ilyodon furcidens</name>
    <name type="common">goldbreast splitfin</name>
    <dbReference type="NCBI Taxonomy" id="33524"/>
    <lineage>
        <taxon>Eukaryota</taxon>
        <taxon>Metazoa</taxon>
        <taxon>Chordata</taxon>
        <taxon>Craniata</taxon>
        <taxon>Vertebrata</taxon>
        <taxon>Euteleostomi</taxon>
        <taxon>Actinopterygii</taxon>
        <taxon>Neopterygii</taxon>
        <taxon>Teleostei</taxon>
        <taxon>Neoteleostei</taxon>
        <taxon>Acanthomorphata</taxon>
        <taxon>Ovalentaria</taxon>
        <taxon>Atherinomorphae</taxon>
        <taxon>Cyprinodontiformes</taxon>
        <taxon>Goodeidae</taxon>
        <taxon>Ilyodon</taxon>
    </lineage>
</organism>
<gene>
    <name evidence="2" type="ORF">ILYODFUR_025247</name>
</gene>
<evidence type="ECO:0000313" key="2">
    <source>
        <dbReference type="EMBL" id="MEQ2245208.1"/>
    </source>
</evidence>
<name>A0ABV0UIY5_9TELE</name>
<proteinExistence type="predicted"/>
<comment type="caution">
    <text evidence="2">The sequence shown here is derived from an EMBL/GenBank/DDBJ whole genome shotgun (WGS) entry which is preliminary data.</text>
</comment>
<keyword evidence="3" id="KW-1185">Reference proteome</keyword>
<dbReference type="Proteomes" id="UP001482620">
    <property type="component" value="Unassembled WGS sequence"/>
</dbReference>
<evidence type="ECO:0000256" key="1">
    <source>
        <dbReference type="SAM" id="MobiDB-lite"/>
    </source>
</evidence>
<sequence length="112" mass="12152">MEWSFFPASTGSSWPSVPEEFNDALALTTALGYGLFACEACRLNYCFYPESAKVSDLNPNAKAWANHMFSLDTSGTADTTTAALQPWKEGCDSSADPGPEGQSPGWDTHTYR</sequence>
<evidence type="ECO:0008006" key="4">
    <source>
        <dbReference type="Google" id="ProtNLM"/>
    </source>
</evidence>
<dbReference type="EMBL" id="JAHRIQ010072576">
    <property type="protein sequence ID" value="MEQ2245208.1"/>
    <property type="molecule type" value="Genomic_DNA"/>
</dbReference>
<evidence type="ECO:0000313" key="3">
    <source>
        <dbReference type="Proteomes" id="UP001482620"/>
    </source>
</evidence>
<protein>
    <recommendedName>
        <fullName evidence="4">Sulfhydryl oxidase</fullName>
    </recommendedName>
</protein>
<reference evidence="2 3" key="1">
    <citation type="submission" date="2021-06" db="EMBL/GenBank/DDBJ databases">
        <authorList>
            <person name="Palmer J.M."/>
        </authorList>
    </citation>
    <scope>NUCLEOTIDE SEQUENCE [LARGE SCALE GENOMIC DNA]</scope>
    <source>
        <strain evidence="3">if_2019</strain>
        <tissue evidence="2">Muscle</tissue>
    </source>
</reference>
<accession>A0ABV0UIY5</accession>
<feature type="region of interest" description="Disordered" evidence="1">
    <location>
        <begin position="86"/>
        <end position="112"/>
    </location>
</feature>